<dbReference type="Proteomes" id="UP000479773">
    <property type="component" value="Unassembled WGS sequence"/>
</dbReference>
<dbReference type="EMBL" id="VWEQ01000006">
    <property type="protein sequence ID" value="KAA4753426.1"/>
    <property type="molecule type" value="Genomic_DNA"/>
</dbReference>
<organism evidence="1 2">
    <name type="scientific">Bacteroides fragilis</name>
    <dbReference type="NCBI Taxonomy" id="817"/>
    <lineage>
        <taxon>Bacteria</taxon>
        <taxon>Pseudomonadati</taxon>
        <taxon>Bacteroidota</taxon>
        <taxon>Bacteroidia</taxon>
        <taxon>Bacteroidales</taxon>
        <taxon>Bacteroidaceae</taxon>
        <taxon>Bacteroides</taxon>
    </lineage>
</organism>
<evidence type="ECO:0000313" key="1">
    <source>
        <dbReference type="EMBL" id="KAA4753426.1"/>
    </source>
</evidence>
<name>A0A395WPW2_BACFG</name>
<reference evidence="1 2" key="1">
    <citation type="journal article" date="2019" name="Nat. Med.">
        <title>A library of human gut bacterial isolates paired with longitudinal multiomics data enables mechanistic microbiome research.</title>
        <authorList>
            <person name="Poyet M."/>
            <person name="Groussin M."/>
            <person name="Gibbons S.M."/>
            <person name="Avila-Pacheco J."/>
            <person name="Jiang X."/>
            <person name="Kearney S.M."/>
            <person name="Perrotta A.R."/>
            <person name="Berdy B."/>
            <person name="Zhao S."/>
            <person name="Lieberman T.D."/>
            <person name="Swanson P.K."/>
            <person name="Smith M."/>
            <person name="Roesemann S."/>
            <person name="Alexander J.E."/>
            <person name="Rich S.A."/>
            <person name="Livny J."/>
            <person name="Vlamakis H."/>
            <person name="Clish C."/>
            <person name="Bullock K."/>
            <person name="Deik A."/>
            <person name="Scott J."/>
            <person name="Pierce K.A."/>
            <person name="Xavier R.J."/>
            <person name="Alm E.J."/>
        </authorList>
    </citation>
    <scope>NUCLEOTIDE SEQUENCE [LARGE SCALE GENOMIC DNA]</scope>
    <source>
        <strain evidence="1 2">BIOML-A106</strain>
    </source>
</reference>
<sequence>MIFRRPQNPFFRTDADEVRKKRIHAIRAIISLTGIFRISHQKSKQYLFVLSPTTPGSKNKFFMPSRGSIRQGTKQTERYRKIL</sequence>
<proteinExistence type="predicted"/>
<dbReference type="AlphaFoldDB" id="A0A395WPW2"/>
<evidence type="ECO:0000313" key="2">
    <source>
        <dbReference type="Proteomes" id="UP000479773"/>
    </source>
</evidence>
<comment type="caution">
    <text evidence="1">The sequence shown here is derived from an EMBL/GenBank/DDBJ whole genome shotgun (WGS) entry which is preliminary data.</text>
</comment>
<gene>
    <name evidence="1" type="ORF">F3B44_08715</name>
</gene>
<accession>A0A395WPW2</accession>
<protein>
    <submittedName>
        <fullName evidence="1">Uncharacterized protein</fullName>
    </submittedName>
</protein>